<dbReference type="GO" id="GO:0006355">
    <property type="term" value="P:regulation of DNA-templated transcription"/>
    <property type="evidence" value="ECO:0007669"/>
    <property type="project" value="InterPro"/>
</dbReference>
<keyword evidence="5" id="KW-0902">Two-component regulatory system</keyword>
<feature type="DNA-binding region" description="OmpR/PhoB-type" evidence="12">
    <location>
        <begin position="193"/>
        <end position="293"/>
    </location>
</feature>
<dbReference type="AlphaFoldDB" id="B7VJ32"/>
<dbReference type="FunFam" id="1.10.10.10:FF:000054">
    <property type="entry name" value="Two-component system response regulator ArcA"/>
    <property type="match status" value="1"/>
</dbReference>
<dbReference type="EMBL" id="FM954972">
    <property type="protein sequence ID" value="CAV17486.1"/>
    <property type="molecule type" value="Genomic_DNA"/>
</dbReference>
<keyword evidence="13" id="KW-0812">Transmembrane</keyword>
<dbReference type="SMART" id="SM00862">
    <property type="entry name" value="Trans_reg_C"/>
    <property type="match status" value="1"/>
</dbReference>
<comment type="subcellular location">
    <subcellularLocation>
        <location evidence="1">Cytoplasm</location>
    </subcellularLocation>
</comment>
<gene>
    <name evidence="16" type="ordered locus">VS_0479</name>
</gene>
<evidence type="ECO:0000256" key="5">
    <source>
        <dbReference type="ARBA" id="ARBA00023012"/>
    </source>
</evidence>
<dbReference type="SMART" id="SM00448">
    <property type="entry name" value="REC"/>
    <property type="match status" value="1"/>
</dbReference>
<name>B7VJ32_VIBA3</name>
<proteinExistence type="predicted"/>
<dbReference type="Gene3D" id="1.10.10.10">
    <property type="entry name" value="Winged helix-like DNA-binding domain superfamily/Winged helix DNA-binding domain"/>
    <property type="match status" value="1"/>
</dbReference>
<evidence type="ECO:0000256" key="2">
    <source>
        <dbReference type="ARBA" id="ARBA00022490"/>
    </source>
</evidence>
<dbReference type="Pfam" id="PF00486">
    <property type="entry name" value="Trans_reg_C"/>
    <property type="match status" value="1"/>
</dbReference>
<evidence type="ECO:0000259" key="14">
    <source>
        <dbReference type="PROSITE" id="PS50110"/>
    </source>
</evidence>
<evidence type="ECO:0000256" key="4">
    <source>
        <dbReference type="ARBA" id="ARBA00022553"/>
    </source>
</evidence>
<accession>B7VJ32</accession>
<dbReference type="InterPro" id="IPR001867">
    <property type="entry name" value="OmpR/PhoB-type_DNA-bd"/>
</dbReference>
<dbReference type="Gene3D" id="3.40.50.2300">
    <property type="match status" value="1"/>
</dbReference>
<keyword evidence="2" id="KW-0963">Cytoplasm</keyword>
<feature type="domain" description="OmpR/PhoB-type" evidence="15">
    <location>
        <begin position="193"/>
        <end position="293"/>
    </location>
</feature>
<dbReference type="Gene3D" id="6.10.250.690">
    <property type="match status" value="1"/>
</dbReference>
<dbReference type="PROSITE" id="PS50110">
    <property type="entry name" value="RESPONSE_REGULATORY"/>
    <property type="match status" value="1"/>
</dbReference>
<dbReference type="PANTHER" id="PTHR48111">
    <property type="entry name" value="REGULATOR OF RPOS"/>
    <property type="match status" value="1"/>
</dbReference>
<dbReference type="InterPro" id="IPR001789">
    <property type="entry name" value="Sig_transdc_resp-reg_receiver"/>
</dbReference>
<keyword evidence="3" id="KW-0678">Repressor</keyword>
<dbReference type="GO" id="GO:0000976">
    <property type="term" value="F:transcription cis-regulatory region binding"/>
    <property type="evidence" value="ECO:0007669"/>
    <property type="project" value="TreeGrafter"/>
</dbReference>
<evidence type="ECO:0000256" key="9">
    <source>
        <dbReference type="ARBA" id="ARBA00023163"/>
    </source>
</evidence>
<feature type="transmembrane region" description="Helical" evidence="13">
    <location>
        <begin position="34"/>
        <end position="51"/>
    </location>
</feature>
<dbReference type="KEGG" id="vsp:VS_0479"/>
<dbReference type="GO" id="GO:0000156">
    <property type="term" value="F:phosphorelay response regulator activity"/>
    <property type="evidence" value="ECO:0007669"/>
    <property type="project" value="TreeGrafter"/>
</dbReference>
<dbReference type="InterPro" id="IPR036388">
    <property type="entry name" value="WH-like_DNA-bd_sf"/>
</dbReference>
<dbReference type="HOGENOM" id="CLU_000445_30_4_6"/>
<reference evidence="16 17" key="1">
    <citation type="submission" date="2009-02" db="EMBL/GenBank/DDBJ databases">
        <title>Vibrio splendidus str. LGP32 complete genome.</title>
        <authorList>
            <person name="Mazel D."/>
            <person name="Le Roux F."/>
        </authorList>
    </citation>
    <scope>NUCLEOTIDE SEQUENCE [LARGE SCALE GENOMIC DNA]</scope>
    <source>
        <strain evidence="16 17">LGP32</strain>
    </source>
</reference>
<evidence type="ECO:0000256" key="7">
    <source>
        <dbReference type="ARBA" id="ARBA00023125"/>
    </source>
</evidence>
<evidence type="ECO:0000256" key="1">
    <source>
        <dbReference type="ARBA" id="ARBA00004496"/>
    </source>
</evidence>
<evidence type="ECO:0000256" key="3">
    <source>
        <dbReference type="ARBA" id="ARBA00022491"/>
    </source>
</evidence>
<feature type="domain" description="Response regulatory" evidence="14">
    <location>
        <begin position="64"/>
        <end position="177"/>
    </location>
</feature>
<evidence type="ECO:0000256" key="13">
    <source>
        <dbReference type="SAM" id="Phobius"/>
    </source>
</evidence>
<protein>
    <recommendedName>
        <fullName evidence="10">Aerobic respiration control protein ArcA</fullName>
    </recommendedName>
</protein>
<dbReference type="InterPro" id="IPR039420">
    <property type="entry name" value="WalR-like"/>
</dbReference>
<feature type="modified residue" description="4-aspartylphosphate" evidence="11">
    <location>
        <position position="113"/>
    </location>
</feature>
<evidence type="ECO:0000256" key="6">
    <source>
        <dbReference type="ARBA" id="ARBA00023015"/>
    </source>
</evidence>
<dbReference type="CDD" id="cd00383">
    <property type="entry name" value="trans_reg_C"/>
    <property type="match status" value="1"/>
</dbReference>
<evidence type="ECO:0000256" key="11">
    <source>
        <dbReference type="PROSITE-ProRule" id="PRU00169"/>
    </source>
</evidence>
<keyword evidence="9" id="KW-0804">Transcription</keyword>
<dbReference type="NCBIfam" id="NF008378">
    <property type="entry name" value="PRK11173.1"/>
    <property type="match status" value="1"/>
</dbReference>
<dbReference type="CDD" id="cd17619">
    <property type="entry name" value="REC_OmpR_ArcA_TorR-like"/>
    <property type="match status" value="1"/>
</dbReference>
<evidence type="ECO:0000313" key="17">
    <source>
        <dbReference type="Proteomes" id="UP000009100"/>
    </source>
</evidence>
<keyword evidence="7 12" id="KW-0238">DNA-binding</keyword>
<keyword evidence="13" id="KW-0472">Membrane</keyword>
<evidence type="ECO:0000256" key="12">
    <source>
        <dbReference type="PROSITE-ProRule" id="PRU01091"/>
    </source>
</evidence>
<keyword evidence="4 11" id="KW-0597">Phosphoprotein</keyword>
<dbReference type="InterPro" id="IPR016032">
    <property type="entry name" value="Sig_transdc_resp-reg_C-effctor"/>
</dbReference>
<keyword evidence="6" id="KW-0805">Transcription regulation</keyword>
<organism evidence="16 17">
    <name type="scientific">Vibrio atlanticus (strain LGP32)</name>
    <name type="common">Vibrio splendidus (strain Mel32)</name>
    <dbReference type="NCBI Taxonomy" id="575788"/>
    <lineage>
        <taxon>Bacteria</taxon>
        <taxon>Pseudomonadati</taxon>
        <taxon>Pseudomonadota</taxon>
        <taxon>Gammaproteobacteria</taxon>
        <taxon>Vibrionales</taxon>
        <taxon>Vibrionaceae</taxon>
        <taxon>Vibrio</taxon>
    </lineage>
</organism>
<keyword evidence="8" id="KW-0010">Activator</keyword>
<evidence type="ECO:0000256" key="10">
    <source>
        <dbReference type="ARBA" id="ARBA00070773"/>
    </source>
</evidence>
<dbReference type="FunFam" id="3.40.50.2300:FF:000006">
    <property type="entry name" value="Two-component system response regulator ArcA"/>
    <property type="match status" value="1"/>
</dbReference>
<keyword evidence="13" id="KW-1133">Transmembrane helix</keyword>
<dbReference type="SUPFAM" id="SSF46894">
    <property type="entry name" value="C-terminal effector domain of the bipartite response regulators"/>
    <property type="match status" value="1"/>
</dbReference>
<dbReference type="Proteomes" id="UP000009100">
    <property type="component" value="Chromosome 1"/>
</dbReference>
<evidence type="ECO:0000259" key="15">
    <source>
        <dbReference type="PROSITE" id="PS51755"/>
    </source>
</evidence>
<dbReference type="Pfam" id="PF00072">
    <property type="entry name" value="Response_reg"/>
    <property type="match status" value="1"/>
</dbReference>
<dbReference type="eggNOG" id="COG0745">
    <property type="taxonomic scope" value="Bacteria"/>
</dbReference>
<dbReference type="SUPFAM" id="SSF52172">
    <property type="entry name" value="CheY-like"/>
    <property type="match status" value="1"/>
</dbReference>
<dbReference type="InterPro" id="IPR011006">
    <property type="entry name" value="CheY-like_superfamily"/>
</dbReference>
<dbReference type="STRING" id="575788.VS_0479"/>
<dbReference type="PANTHER" id="PTHR48111:SF55">
    <property type="entry name" value="AEROBIC RESPIRATION CONTROL PROTEIN ARCA"/>
    <property type="match status" value="1"/>
</dbReference>
<evidence type="ECO:0000256" key="8">
    <source>
        <dbReference type="ARBA" id="ARBA00023159"/>
    </source>
</evidence>
<dbReference type="PROSITE" id="PS51755">
    <property type="entry name" value="OMPR_PHOB"/>
    <property type="match status" value="1"/>
</dbReference>
<sequence length="297" mass="34327">MKGVLDLRYWAILQGRQIAGSKCFFENFKLSSKIHYLYVMFCLEFILLAQFRHKFRYRQMQTPQILIVEDEQVTRNTLKSIFEAEGYAVFEASDGEEMHQVLSDNQVNLVIMDINLPGKNGLLLARELREQANVALMFLTGRDNEVDKILGLEIGADDYITKPFNPRELTIRARNLLNRSMSTSSVQEEKRSVEKYEFNGWVLDINSRSLVSPDGEGYKLPRSEFRALLHFCENPGKIQTRADLLKKMTGRELKPHDRTVDVTIRRIRKHFESVSGTPEIIATIHGEGYRFCGDLED</sequence>
<dbReference type="GO" id="GO:0005829">
    <property type="term" value="C:cytosol"/>
    <property type="evidence" value="ECO:0007669"/>
    <property type="project" value="TreeGrafter"/>
</dbReference>
<dbReference type="GO" id="GO:0032993">
    <property type="term" value="C:protein-DNA complex"/>
    <property type="evidence" value="ECO:0007669"/>
    <property type="project" value="TreeGrafter"/>
</dbReference>
<evidence type="ECO:0000313" key="16">
    <source>
        <dbReference type="EMBL" id="CAV17486.1"/>
    </source>
</evidence>